<reference evidence="2 3" key="1">
    <citation type="submission" date="2017-08" db="EMBL/GenBank/DDBJ databases">
        <title>Infants hospitalized years apart are colonized by the same room-sourced microbial strains.</title>
        <authorList>
            <person name="Brooks B."/>
            <person name="Olm M.R."/>
            <person name="Firek B.A."/>
            <person name="Baker R."/>
            <person name="Thomas B.C."/>
            <person name="Morowitz M.J."/>
            <person name="Banfield J.F."/>
        </authorList>
    </citation>
    <scope>NUCLEOTIDE SEQUENCE [LARGE SCALE GENOMIC DNA]</scope>
    <source>
        <strain evidence="2">S2_003_000_R2_14</strain>
    </source>
</reference>
<evidence type="ECO:0008006" key="4">
    <source>
        <dbReference type="Google" id="ProtNLM"/>
    </source>
</evidence>
<protein>
    <recommendedName>
        <fullName evidence="4">Rhamnogalacturonan lyase domain-containing protein</fullName>
    </recommendedName>
</protein>
<organism evidence="2 3">
    <name type="scientific">Archangium gephyra</name>
    <dbReference type="NCBI Taxonomy" id="48"/>
    <lineage>
        <taxon>Bacteria</taxon>
        <taxon>Pseudomonadati</taxon>
        <taxon>Myxococcota</taxon>
        <taxon>Myxococcia</taxon>
        <taxon>Myxococcales</taxon>
        <taxon>Cystobacterineae</taxon>
        <taxon>Archangiaceae</taxon>
        <taxon>Archangium</taxon>
    </lineage>
</organism>
<comment type="caution">
    <text evidence="2">The sequence shown here is derived from an EMBL/GenBank/DDBJ whole genome shotgun (WGS) entry which is preliminary data.</text>
</comment>
<evidence type="ECO:0000313" key="3">
    <source>
        <dbReference type="Proteomes" id="UP000249061"/>
    </source>
</evidence>
<sequence length="331" mass="35357">MMLLALTLTFTAAAPKADAGTPWLADTLPLPLAVKTPEDLAFKAAVEREYLIFNLLAGGKVAWDRGDFEGAATKWESLLRVPSLPPELGTLVRPLAAEARSRAGGATPAPLPTPEPGVTMTPLEPEPAAPRVSAFAVSGVVSGGGTHGPGGAVVVLRRTDGATPRPRATRVRAVVQKDKRFVPHVLAVPLGATVEFRNDDELFHNVFSLSKPNDFDLGLYKNGAQREQVFSTPGPVHLLCNIHAAMNGWLYVSDSPWYAQADGDGKFTVKNVPAGQYEAEVWHEWSTRPVKSTVKVGAGMSALAFVVDGDRRAPAFVPDKAGKQRQPQLGY</sequence>
<dbReference type="EMBL" id="QFQP01000035">
    <property type="protein sequence ID" value="PZR06953.1"/>
    <property type="molecule type" value="Genomic_DNA"/>
</dbReference>
<dbReference type="SUPFAM" id="SSF49503">
    <property type="entry name" value="Cupredoxins"/>
    <property type="match status" value="1"/>
</dbReference>
<gene>
    <name evidence="2" type="ORF">DI536_29225</name>
</gene>
<accession>A0A2W5T257</accession>
<feature type="region of interest" description="Disordered" evidence="1">
    <location>
        <begin position="99"/>
        <end position="121"/>
    </location>
</feature>
<dbReference type="InterPro" id="IPR008969">
    <property type="entry name" value="CarboxyPept-like_regulatory"/>
</dbReference>
<dbReference type="Gene3D" id="2.60.40.420">
    <property type="entry name" value="Cupredoxins - blue copper proteins"/>
    <property type="match status" value="1"/>
</dbReference>
<dbReference type="AlphaFoldDB" id="A0A2W5T257"/>
<dbReference type="Proteomes" id="UP000249061">
    <property type="component" value="Unassembled WGS sequence"/>
</dbReference>
<proteinExistence type="predicted"/>
<evidence type="ECO:0000313" key="2">
    <source>
        <dbReference type="EMBL" id="PZR06953.1"/>
    </source>
</evidence>
<name>A0A2W5T257_9BACT</name>
<dbReference type="SUPFAM" id="SSF49464">
    <property type="entry name" value="Carboxypeptidase regulatory domain-like"/>
    <property type="match status" value="1"/>
</dbReference>
<dbReference type="InterPro" id="IPR008972">
    <property type="entry name" value="Cupredoxin"/>
</dbReference>
<evidence type="ECO:0000256" key="1">
    <source>
        <dbReference type="SAM" id="MobiDB-lite"/>
    </source>
</evidence>